<dbReference type="EMBL" id="MBFT01000051">
    <property type="protein sequence ID" value="PVU99144.1"/>
    <property type="molecule type" value="Genomic_DNA"/>
</dbReference>
<accession>A0A2T9Z3M2</accession>
<protein>
    <submittedName>
        <fullName evidence="2">Uncharacterized protein</fullName>
    </submittedName>
</protein>
<feature type="compositionally biased region" description="Basic and acidic residues" evidence="1">
    <location>
        <begin position="26"/>
        <end position="35"/>
    </location>
</feature>
<feature type="region of interest" description="Disordered" evidence="1">
    <location>
        <begin position="1"/>
        <end position="35"/>
    </location>
</feature>
<name>A0A2T9Z3M2_9FUNG</name>
<evidence type="ECO:0000313" key="3">
    <source>
        <dbReference type="Proteomes" id="UP000245699"/>
    </source>
</evidence>
<evidence type="ECO:0000313" key="2">
    <source>
        <dbReference type="EMBL" id="PVU99144.1"/>
    </source>
</evidence>
<sequence length="80" mass="9369">MKPWKRFSEKTIPSNNDVPESEEHPDENSKDLKDTKLYKRLSRRRTFDFSRKITLNGRKPDTPSVITPDIASLVITNFFS</sequence>
<dbReference type="Proteomes" id="UP000245699">
    <property type="component" value="Unassembled WGS sequence"/>
</dbReference>
<comment type="caution">
    <text evidence="2">The sequence shown here is derived from an EMBL/GenBank/DDBJ whole genome shotgun (WGS) entry which is preliminary data.</text>
</comment>
<organism evidence="2 3">
    <name type="scientific">Furculomyces boomerangus</name>
    <dbReference type="NCBI Taxonomy" id="61424"/>
    <lineage>
        <taxon>Eukaryota</taxon>
        <taxon>Fungi</taxon>
        <taxon>Fungi incertae sedis</taxon>
        <taxon>Zoopagomycota</taxon>
        <taxon>Kickxellomycotina</taxon>
        <taxon>Harpellomycetes</taxon>
        <taxon>Harpellales</taxon>
        <taxon>Harpellaceae</taxon>
        <taxon>Furculomyces</taxon>
    </lineage>
</organism>
<gene>
    <name evidence="2" type="ORF">BB559_000976</name>
</gene>
<dbReference type="AlphaFoldDB" id="A0A2T9Z3M2"/>
<keyword evidence="3" id="KW-1185">Reference proteome</keyword>
<proteinExistence type="predicted"/>
<reference evidence="2 3" key="1">
    <citation type="journal article" date="2018" name="MBio">
        <title>Comparative Genomics Reveals the Core Gene Toolbox for the Fungus-Insect Symbiosis.</title>
        <authorList>
            <person name="Wang Y."/>
            <person name="Stata M."/>
            <person name="Wang W."/>
            <person name="Stajich J.E."/>
            <person name="White M.M."/>
            <person name="Moncalvo J.M."/>
        </authorList>
    </citation>
    <scope>NUCLEOTIDE SEQUENCE [LARGE SCALE GENOMIC DNA]</scope>
    <source>
        <strain evidence="2 3">AUS-77-4</strain>
    </source>
</reference>
<evidence type="ECO:0000256" key="1">
    <source>
        <dbReference type="SAM" id="MobiDB-lite"/>
    </source>
</evidence>